<dbReference type="HOGENOM" id="CLU_161841_0_0_9"/>
<evidence type="ECO:0000313" key="2">
    <source>
        <dbReference type="Proteomes" id="UP000011747"/>
    </source>
</evidence>
<dbReference type="PATRIC" id="fig|665952.3.peg.3304"/>
<evidence type="ECO:0008006" key="3">
    <source>
        <dbReference type="Google" id="ProtNLM"/>
    </source>
</evidence>
<accession>G9QQ27</accession>
<dbReference type="AlphaFoldDB" id="G9QQ27"/>
<keyword evidence="2" id="KW-1185">Reference proteome</keyword>
<proteinExistence type="predicted"/>
<name>G9QQ27_9BACI</name>
<organism evidence="1 2">
    <name type="scientific">Bacillus smithii 7_3_47FAA</name>
    <dbReference type="NCBI Taxonomy" id="665952"/>
    <lineage>
        <taxon>Bacteria</taxon>
        <taxon>Bacillati</taxon>
        <taxon>Bacillota</taxon>
        <taxon>Bacilli</taxon>
        <taxon>Bacillales</taxon>
        <taxon>Bacillaceae</taxon>
        <taxon>Bacillus</taxon>
    </lineage>
</organism>
<dbReference type="InterPro" id="IPR025716">
    <property type="entry name" value="Post-transcriptional_regulator"/>
</dbReference>
<reference evidence="1 2" key="1">
    <citation type="submission" date="2011-09" db="EMBL/GenBank/DDBJ databases">
        <title>The Genome Sequence of Bacillus smithii 7_3_47FAA.</title>
        <authorList>
            <consortium name="The Broad Institute Genome Sequencing Platform"/>
            <person name="Earl A."/>
            <person name="Ward D."/>
            <person name="Feldgarden M."/>
            <person name="Gevers D."/>
            <person name="Daigneault M."/>
            <person name="Strauss J."/>
            <person name="Allen-Vercoe E."/>
            <person name="Young S.K."/>
            <person name="Zeng Q."/>
            <person name="Gargeya S."/>
            <person name="Fitzgerald M."/>
            <person name="Haas B."/>
            <person name="Abouelleil A."/>
            <person name="Alvarado L."/>
            <person name="Arachchi H.M."/>
            <person name="Berlin A."/>
            <person name="Brown A."/>
            <person name="Chapman S.B."/>
            <person name="Chen Z."/>
            <person name="Dunbar C."/>
            <person name="Freedman E."/>
            <person name="Gearin G."/>
            <person name="Goldberg J."/>
            <person name="Griggs A."/>
            <person name="Gujja S."/>
            <person name="Heiman D."/>
            <person name="Howarth C."/>
            <person name="Larson L."/>
            <person name="Lui A."/>
            <person name="MacDonald P.J.P."/>
            <person name="Montmayeur A."/>
            <person name="Murphy C."/>
            <person name="Neiman D."/>
            <person name="Pearson M."/>
            <person name="Priest M."/>
            <person name="Roberts A."/>
            <person name="Saif S."/>
            <person name="Shea T."/>
            <person name="Shenoy N."/>
            <person name="Sisk P."/>
            <person name="Stolte C."/>
            <person name="Sykes S."/>
            <person name="Wortman J."/>
            <person name="Nusbaum C."/>
            <person name="Birren B."/>
        </authorList>
    </citation>
    <scope>NUCLEOTIDE SEQUENCE [LARGE SCALE GENOMIC DNA]</scope>
    <source>
        <strain evidence="1 2">7_3_47FAA</strain>
    </source>
</reference>
<dbReference type="Pfam" id="PF13797">
    <property type="entry name" value="Post_transc_reg"/>
    <property type="match status" value="1"/>
</dbReference>
<dbReference type="RefSeq" id="WP_003355485.1">
    <property type="nucleotide sequence ID" value="NZ_JH414764.1"/>
</dbReference>
<sequence length="105" mass="12751">MKKNHHPYQRFYHRLTPALVSKVEEFRLLGYESVQLDSLWNYFIKKKWKNAQQDVRIYQLVSDIIALKPGDFMNYATVEAYRSSPLLTDQNREEIQYLFHPQKER</sequence>
<evidence type="ECO:0000313" key="1">
    <source>
        <dbReference type="EMBL" id="EHL73341.1"/>
    </source>
</evidence>
<gene>
    <name evidence="1" type="ORF">HMPREF1015_00394</name>
</gene>
<protein>
    <recommendedName>
        <fullName evidence="3">Post-transcriptional regulator</fullName>
    </recommendedName>
</protein>
<dbReference type="Proteomes" id="UP000011747">
    <property type="component" value="Unassembled WGS sequence"/>
</dbReference>
<dbReference type="EMBL" id="ACWF01000158">
    <property type="protein sequence ID" value="EHL73341.1"/>
    <property type="molecule type" value="Genomic_DNA"/>
</dbReference>
<comment type="caution">
    <text evidence="1">The sequence shown here is derived from an EMBL/GenBank/DDBJ whole genome shotgun (WGS) entry which is preliminary data.</text>
</comment>
<dbReference type="GeneID" id="87582391"/>